<comment type="caution">
    <text evidence="1">The sequence shown here is derived from an EMBL/GenBank/DDBJ whole genome shotgun (WGS) entry which is preliminary data.</text>
</comment>
<protein>
    <submittedName>
        <fullName evidence="1">Uncharacterized protein</fullName>
    </submittedName>
</protein>
<name>A0A645DND5_9ZZZZ</name>
<gene>
    <name evidence="1" type="ORF">SDC9_137877</name>
</gene>
<dbReference type="EMBL" id="VSSQ01037926">
    <property type="protein sequence ID" value="MPM90755.1"/>
    <property type="molecule type" value="Genomic_DNA"/>
</dbReference>
<sequence>MRPPVSVFTAMLSIYESLALPMLFNVWPEAVVSALAIMVSSRYPGFSMVNSTLYGWAFSMSSAVELMKDMVPSSLVISLKELSKAYMAAFWPGWSVLL</sequence>
<organism evidence="1">
    <name type="scientific">bioreactor metagenome</name>
    <dbReference type="NCBI Taxonomy" id="1076179"/>
    <lineage>
        <taxon>unclassified sequences</taxon>
        <taxon>metagenomes</taxon>
        <taxon>ecological metagenomes</taxon>
    </lineage>
</organism>
<dbReference type="AlphaFoldDB" id="A0A645DND5"/>
<accession>A0A645DND5</accession>
<evidence type="ECO:0000313" key="1">
    <source>
        <dbReference type="EMBL" id="MPM90755.1"/>
    </source>
</evidence>
<proteinExistence type="predicted"/>
<reference evidence="1" key="1">
    <citation type="submission" date="2019-08" db="EMBL/GenBank/DDBJ databases">
        <authorList>
            <person name="Kucharzyk K."/>
            <person name="Murdoch R.W."/>
            <person name="Higgins S."/>
            <person name="Loffler F."/>
        </authorList>
    </citation>
    <scope>NUCLEOTIDE SEQUENCE</scope>
</reference>